<organism evidence="2 3">
    <name type="scientific">Actinokineospora terrae</name>
    <dbReference type="NCBI Taxonomy" id="155974"/>
    <lineage>
        <taxon>Bacteria</taxon>
        <taxon>Bacillati</taxon>
        <taxon>Actinomycetota</taxon>
        <taxon>Actinomycetes</taxon>
        <taxon>Pseudonocardiales</taxon>
        <taxon>Pseudonocardiaceae</taxon>
        <taxon>Actinokineospora</taxon>
    </lineage>
</organism>
<evidence type="ECO:0000313" key="2">
    <source>
        <dbReference type="EMBL" id="SER45472.1"/>
    </source>
</evidence>
<evidence type="ECO:0000259" key="1">
    <source>
        <dbReference type="Pfam" id="PF21686"/>
    </source>
</evidence>
<protein>
    <submittedName>
        <fullName evidence="2">Bifunctional non-homologous end joining protein LigD</fullName>
    </submittedName>
</protein>
<dbReference type="STRING" id="155974.SAMN04487818_103376"/>
<gene>
    <name evidence="2" type="ORF">SAMN04487818_103376</name>
</gene>
<evidence type="ECO:0000313" key="3">
    <source>
        <dbReference type="Proteomes" id="UP000199051"/>
    </source>
</evidence>
<name>A0A1H9PBF4_9PSEU</name>
<dbReference type="InterPro" id="IPR052171">
    <property type="entry name" value="NHEJ_LigD"/>
</dbReference>
<dbReference type="PANTHER" id="PTHR42705">
    <property type="entry name" value="BIFUNCTIONAL NON-HOMOLOGOUS END JOINING PROTEIN LIGD"/>
    <property type="match status" value="1"/>
</dbReference>
<reference evidence="3" key="1">
    <citation type="submission" date="2016-10" db="EMBL/GenBank/DDBJ databases">
        <authorList>
            <person name="Varghese N."/>
            <person name="Submissions S."/>
        </authorList>
    </citation>
    <scope>NUCLEOTIDE SEQUENCE [LARGE SCALE GENOMIC DNA]</scope>
    <source>
        <strain evidence="3">DSM 44260</strain>
    </source>
</reference>
<dbReference type="NCBIfam" id="TIGR02778">
    <property type="entry name" value="ligD_pol"/>
    <property type="match status" value="1"/>
</dbReference>
<feature type="domain" description="DNA ligase D polymerase" evidence="1">
    <location>
        <begin position="30"/>
        <end position="291"/>
    </location>
</feature>
<dbReference type="CDD" id="cd04863">
    <property type="entry name" value="MtLigD_Pol_like"/>
    <property type="match status" value="1"/>
</dbReference>
<dbReference type="RefSeq" id="WP_092775855.1">
    <property type="nucleotide sequence ID" value="NZ_FOGI01000003.1"/>
</dbReference>
<dbReference type="Pfam" id="PF21686">
    <property type="entry name" value="LigD_Prim-Pol"/>
    <property type="match status" value="1"/>
</dbReference>
<dbReference type="InterPro" id="IPR033649">
    <property type="entry name" value="MtLigD_Pol-like"/>
</dbReference>
<accession>A0A1H9PBF4</accession>
<dbReference type="PANTHER" id="PTHR42705:SF2">
    <property type="entry name" value="BIFUNCTIONAL NON-HOMOLOGOUS END JOINING PROTEIN LIGD"/>
    <property type="match status" value="1"/>
</dbReference>
<sequence length="312" mass="34086">MTGEVLVEVEGRRLRLTNLDKVLYPEDGFTKGDVINYYSRVAPALTPHLLDRPVTFRRFPDGVGRPGFFEKNASRHSPDWIRTVTIETPGSTTGAESLDFALLRDLPSLVWAANLAGLELHVPQWTVGSRGARRSPDLLVFDLDPGAPATVVECCVVALRLRDAMAADGLEVVAKTSGSKGMQLYAAVTTSSPTRTSDYAKSLAERLERDLPTLVTSRMAKTLRPGKIFIDWSQNNPNKTTIAPYSLRARPTPTVSTPVTWAEVESCTSVADLTFTADEVLDRVDDHGDLFAPLLTKGPKLLAQGLPEDKGR</sequence>
<dbReference type="AlphaFoldDB" id="A0A1H9PBF4"/>
<proteinExistence type="predicted"/>
<dbReference type="EMBL" id="FOGI01000003">
    <property type="protein sequence ID" value="SER45472.1"/>
    <property type="molecule type" value="Genomic_DNA"/>
</dbReference>
<keyword evidence="3" id="KW-1185">Reference proteome</keyword>
<dbReference type="Proteomes" id="UP000199051">
    <property type="component" value="Unassembled WGS sequence"/>
</dbReference>
<dbReference type="InterPro" id="IPR014145">
    <property type="entry name" value="LigD_pol_dom"/>
</dbReference>
<dbReference type="Gene3D" id="3.90.920.10">
    <property type="entry name" value="DNA primase, PRIM domain"/>
    <property type="match status" value="1"/>
</dbReference>